<proteinExistence type="predicted"/>
<dbReference type="RefSeq" id="WP_204499708.1">
    <property type="nucleotide sequence ID" value="NZ_JACJKJ010000004.1"/>
</dbReference>
<name>A0ABS2F880_9BACE</name>
<dbReference type="EMBL" id="JACJKJ010000004">
    <property type="protein sequence ID" value="MBM6805999.1"/>
    <property type="molecule type" value="Genomic_DNA"/>
</dbReference>
<sequence>MKKAYVKPSMESEMFVPHAYIAACGDTEYGNYLFECDAPGGRLYYYGKDWWGNQEANYLGNYTPCNRKHEASRADEFPDGFIDYNRNGREDTGEAVVVWIERGAWGGIRNAHATTNLNRDSWETDKS</sequence>
<dbReference type="Proteomes" id="UP000782117">
    <property type="component" value="Unassembled WGS sequence"/>
</dbReference>
<protein>
    <submittedName>
        <fullName evidence="1">Uncharacterized protein</fullName>
    </submittedName>
</protein>
<accession>A0ABS2F880</accession>
<evidence type="ECO:0000313" key="1">
    <source>
        <dbReference type="EMBL" id="MBM6805999.1"/>
    </source>
</evidence>
<comment type="caution">
    <text evidence="1">The sequence shown here is derived from an EMBL/GenBank/DDBJ whole genome shotgun (WGS) entry which is preliminary data.</text>
</comment>
<evidence type="ECO:0000313" key="2">
    <source>
        <dbReference type="Proteomes" id="UP000782117"/>
    </source>
</evidence>
<reference evidence="1 2" key="1">
    <citation type="journal article" date="2021" name="Sci. Rep.">
        <title>The distribution of antibiotic resistance genes in chicken gut microbiota commensals.</title>
        <authorList>
            <person name="Juricova H."/>
            <person name="Matiasovicova J."/>
            <person name="Kubasova T."/>
            <person name="Cejkova D."/>
            <person name="Rychlik I."/>
        </authorList>
    </citation>
    <scope>NUCLEOTIDE SEQUENCE [LARGE SCALE GENOMIC DNA]</scope>
    <source>
        <strain evidence="1 2">An768</strain>
    </source>
</reference>
<organism evidence="1 2">
    <name type="scientific">Bacteroides caecicola</name>
    <dbReference type="NCBI Taxonomy" id="1462569"/>
    <lineage>
        <taxon>Bacteria</taxon>
        <taxon>Pseudomonadati</taxon>
        <taxon>Bacteroidota</taxon>
        <taxon>Bacteroidia</taxon>
        <taxon>Bacteroidales</taxon>
        <taxon>Bacteroidaceae</taxon>
        <taxon>Bacteroides</taxon>
    </lineage>
</organism>
<gene>
    <name evidence="1" type="ORF">H6A24_05735</name>
</gene>
<keyword evidence="2" id="KW-1185">Reference proteome</keyword>